<evidence type="ECO:0000313" key="3">
    <source>
        <dbReference type="Proteomes" id="UP000295192"/>
    </source>
</evidence>
<evidence type="ECO:0000256" key="1">
    <source>
        <dbReference type="SAM" id="SignalP"/>
    </source>
</evidence>
<dbReference type="Proteomes" id="UP000295192">
    <property type="component" value="Unassembled WGS sequence"/>
</dbReference>
<dbReference type="EMBL" id="LSRL02000317">
    <property type="protein sequence ID" value="TDG41709.1"/>
    <property type="molecule type" value="Genomic_DNA"/>
</dbReference>
<accession>A0A484AYN7</accession>
<gene>
    <name evidence="2" type="ORF">AWZ03_011870</name>
</gene>
<protein>
    <recommendedName>
        <fullName evidence="4">Secreted protein</fullName>
    </recommendedName>
</protein>
<organism evidence="2 3">
    <name type="scientific">Drosophila navojoa</name>
    <name type="common">Fruit fly</name>
    <dbReference type="NCBI Taxonomy" id="7232"/>
    <lineage>
        <taxon>Eukaryota</taxon>
        <taxon>Metazoa</taxon>
        <taxon>Ecdysozoa</taxon>
        <taxon>Arthropoda</taxon>
        <taxon>Hexapoda</taxon>
        <taxon>Insecta</taxon>
        <taxon>Pterygota</taxon>
        <taxon>Neoptera</taxon>
        <taxon>Endopterygota</taxon>
        <taxon>Diptera</taxon>
        <taxon>Brachycera</taxon>
        <taxon>Muscomorpha</taxon>
        <taxon>Ephydroidea</taxon>
        <taxon>Drosophilidae</taxon>
        <taxon>Drosophila</taxon>
    </lineage>
</organism>
<proteinExistence type="predicted"/>
<reference evidence="2 3" key="1">
    <citation type="journal article" date="2019" name="J. Hered.">
        <title>An Improved Genome Assembly for Drosophila navojoa, the Basal Species in the mojavensis Cluster.</title>
        <authorList>
            <person name="Vanderlinde T."/>
            <person name="Dupim E.G."/>
            <person name="Nazario-Yepiz N.O."/>
            <person name="Carvalho A.B."/>
        </authorList>
    </citation>
    <scope>NUCLEOTIDE SEQUENCE [LARGE SCALE GENOMIC DNA]</scope>
    <source>
        <strain evidence="2">Navoj_Jal97</strain>
        <tissue evidence="2">Whole organism</tissue>
    </source>
</reference>
<name>A0A484AYN7_DRONA</name>
<comment type="caution">
    <text evidence="2">The sequence shown here is derived from an EMBL/GenBank/DDBJ whole genome shotgun (WGS) entry which is preliminary data.</text>
</comment>
<evidence type="ECO:0000313" key="2">
    <source>
        <dbReference type="EMBL" id="TDG41709.1"/>
    </source>
</evidence>
<keyword evidence="1" id="KW-0732">Signal</keyword>
<dbReference type="AlphaFoldDB" id="A0A484AYN7"/>
<feature type="chain" id="PRO_5019782576" description="Secreted protein" evidence="1">
    <location>
        <begin position="19"/>
        <end position="79"/>
    </location>
</feature>
<sequence>MCGVFRLVLSANLSCCFGLLLQQQQQEALMLQEEGHTGGQRTLADEYLNCTNCLTRRPHQHQLQQQQQQQQQNQKPVQL</sequence>
<evidence type="ECO:0008006" key="4">
    <source>
        <dbReference type="Google" id="ProtNLM"/>
    </source>
</evidence>
<keyword evidence="3" id="KW-1185">Reference proteome</keyword>
<feature type="signal peptide" evidence="1">
    <location>
        <begin position="1"/>
        <end position="18"/>
    </location>
</feature>